<name>A0A1M6UFN7_9FIRM</name>
<keyword evidence="2" id="KW-0547">Nucleotide-binding</keyword>
<dbReference type="Proteomes" id="UP000183975">
    <property type="component" value="Unassembled WGS sequence"/>
</dbReference>
<dbReference type="OrthoDB" id="9804819at2"/>
<evidence type="ECO:0000256" key="2">
    <source>
        <dbReference type="ARBA" id="ARBA00022741"/>
    </source>
</evidence>
<dbReference type="PANTHER" id="PTHR42939:SF1">
    <property type="entry name" value="ABC TRANSPORTER ATP-BINDING PROTEIN ALBC-RELATED"/>
    <property type="match status" value="1"/>
</dbReference>
<dbReference type="AlphaFoldDB" id="A0A1M6UFN7"/>
<dbReference type="InterPro" id="IPR051782">
    <property type="entry name" value="ABC_Transporter_VariousFunc"/>
</dbReference>
<dbReference type="Pfam" id="PF00005">
    <property type="entry name" value="ABC_tran"/>
    <property type="match status" value="1"/>
</dbReference>
<dbReference type="PROSITE" id="PS50893">
    <property type="entry name" value="ABC_TRANSPORTER_2"/>
    <property type="match status" value="1"/>
</dbReference>
<evidence type="ECO:0000313" key="6">
    <source>
        <dbReference type="Proteomes" id="UP000183975"/>
    </source>
</evidence>
<dbReference type="CDD" id="cd03230">
    <property type="entry name" value="ABC_DR_subfamily_A"/>
    <property type="match status" value="1"/>
</dbReference>
<dbReference type="SMART" id="SM00382">
    <property type="entry name" value="AAA"/>
    <property type="match status" value="1"/>
</dbReference>
<dbReference type="InterPro" id="IPR027417">
    <property type="entry name" value="P-loop_NTPase"/>
</dbReference>
<feature type="domain" description="ABC transporter" evidence="4">
    <location>
        <begin position="4"/>
        <end position="226"/>
    </location>
</feature>
<dbReference type="RefSeq" id="WP_072851672.1">
    <property type="nucleotide sequence ID" value="NZ_FRAH01000039.1"/>
</dbReference>
<dbReference type="SUPFAM" id="SSF52540">
    <property type="entry name" value="P-loop containing nucleoside triphosphate hydrolases"/>
    <property type="match status" value="1"/>
</dbReference>
<evidence type="ECO:0000313" key="5">
    <source>
        <dbReference type="EMBL" id="SHK68085.1"/>
    </source>
</evidence>
<reference evidence="5 6" key="1">
    <citation type="submission" date="2016-11" db="EMBL/GenBank/DDBJ databases">
        <authorList>
            <person name="Jaros S."/>
            <person name="Januszkiewicz K."/>
            <person name="Wedrychowicz H."/>
        </authorList>
    </citation>
    <scope>NUCLEOTIDE SEQUENCE [LARGE SCALE GENOMIC DNA]</scope>
    <source>
        <strain evidence="5 6">DSM 14214</strain>
    </source>
</reference>
<keyword evidence="6" id="KW-1185">Reference proteome</keyword>
<sequence>MSLVEIKNLEHRYGNHTVLAGLNLTLEEGEIIGLLGPNGVGKTTLMKILCGLIQNYDGSVLVDGQPIGVHSKSIISYLPERTYFRKSENVKSAIGMFRDFYKDFDEKKAMEMAMDLKLDSKQKIGTMSKGMQEKLQLVFVMSRKAKLFVLDEPMGGVDPTTRDYILTTILNQYTENSSILLSTHLVHDVEQIFDRAVFLKQGRVFLNEQVDVLRAETGMSVDQYFREVYR</sequence>
<accession>A0A1M6UFN7</accession>
<dbReference type="EMBL" id="FRAH01000039">
    <property type="protein sequence ID" value="SHK68085.1"/>
    <property type="molecule type" value="Genomic_DNA"/>
</dbReference>
<protein>
    <submittedName>
        <fullName evidence="5">ABC-2 type transport system ATP-binding protein</fullName>
    </submittedName>
</protein>
<dbReference type="GO" id="GO:0016887">
    <property type="term" value="F:ATP hydrolysis activity"/>
    <property type="evidence" value="ECO:0007669"/>
    <property type="project" value="InterPro"/>
</dbReference>
<proteinExistence type="predicted"/>
<dbReference type="InterPro" id="IPR003439">
    <property type="entry name" value="ABC_transporter-like_ATP-bd"/>
</dbReference>
<dbReference type="Gene3D" id="3.40.50.300">
    <property type="entry name" value="P-loop containing nucleotide triphosphate hydrolases"/>
    <property type="match status" value="1"/>
</dbReference>
<dbReference type="GO" id="GO:0005524">
    <property type="term" value="F:ATP binding"/>
    <property type="evidence" value="ECO:0007669"/>
    <property type="project" value="UniProtKB-KW"/>
</dbReference>
<dbReference type="InterPro" id="IPR003593">
    <property type="entry name" value="AAA+_ATPase"/>
</dbReference>
<dbReference type="PANTHER" id="PTHR42939">
    <property type="entry name" value="ABC TRANSPORTER ATP-BINDING PROTEIN ALBC-RELATED"/>
    <property type="match status" value="1"/>
</dbReference>
<gene>
    <name evidence="5" type="ORF">SAMN02745138_02150</name>
</gene>
<evidence type="ECO:0000256" key="1">
    <source>
        <dbReference type="ARBA" id="ARBA00022448"/>
    </source>
</evidence>
<evidence type="ECO:0000259" key="4">
    <source>
        <dbReference type="PROSITE" id="PS50893"/>
    </source>
</evidence>
<keyword evidence="1" id="KW-0813">Transport</keyword>
<organism evidence="5 6">
    <name type="scientific">Anaerotignum lactatifermentans DSM 14214</name>
    <dbReference type="NCBI Taxonomy" id="1121323"/>
    <lineage>
        <taxon>Bacteria</taxon>
        <taxon>Bacillati</taxon>
        <taxon>Bacillota</taxon>
        <taxon>Clostridia</taxon>
        <taxon>Lachnospirales</taxon>
        <taxon>Anaerotignaceae</taxon>
        <taxon>Anaerotignum</taxon>
    </lineage>
</organism>
<evidence type="ECO:0000256" key="3">
    <source>
        <dbReference type="ARBA" id="ARBA00022840"/>
    </source>
</evidence>
<keyword evidence="3 5" id="KW-0067">ATP-binding</keyword>